<sequence>MADPAKRCALLPKENSEILDSIPAKVTNLERMMGVINTRRKMEELQTVRVALASFQPISKSCIQKPFIKTLNFHHTLTQLLSKAKRVYRICKFIKAFINSFKYTIHHIFHKPSLLPMLSFHR</sequence>
<keyword evidence="2" id="KW-1185">Reference proteome</keyword>
<protein>
    <submittedName>
        <fullName evidence="1">Uncharacterized protein</fullName>
    </submittedName>
</protein>
<accession>A0A2G5CDU8</accession>
<gene>
    <name evidence="1" type="ORF">AQUCO_06000066v1</name>
</gene>
<dbReference type="InParanoid" id="A0A2G5CDU8"/>
<proteinExistence type="predicted"/>
<dbReference type="AlphaFoldDB" id="A0A2G5CDU8"/>
<organism evidence="1 2">
    <name type="scientific">Aquilegia coerulea</name>
    <name type="common">Rocky mountain columbine</name>
    <dbReference type="NCBI Taxonomy" id="218851"/>
    <lineage>
        <taxon>Eukaryota</taxon>
        <taxon>Viridiplantae</taxon>
        <taxon>Streptophyta</taxon>
        <taxon>Embryophyta</taxon>
        <taxon>Tracheophyta</taxon>
        <taxon>Spermatophyta</taxon>
        <taxon>Magnoliopsida</taxon>
        <taxon>Ranunculales</taxon>
        <taxon>Ranunculaceae</taxon>
        <taxon>Thalictroideae</taxon>
        <taxon>Aquilegia</taxon>
    </lineage>
</organism>
<name>A0A2G5CDU8_AQUCA</name>
<evidence type="ECO:0000313" key="2">
    <source>
        <dbReference type="Proteomes" id="UP000230069"/>
    </source>
</evidence>
<dbReference type="Proteomes" id="UP000230069">
    <property type="component" value="Unassembled WGS sequence"/>
</dbReference>
<dbReference type="EMBL" id="KZ305077">
    <property type="protein sequence ID" value="PIA29458.1"/>
    <property type="molecule type" value="Genomic_DNA"/>
</dbReference>
<reference evidence="1 2" key="1">
    <citation type="submission" date="2017-09" db="EMBL/GenBank/DDBJ databases">
        <title>WGS assembly of Aquilegia coerulea Goldsmith.</title>
        <authorList>
            <person name="Hodges S."/>
            <person name="Kramer E."/>
            <person name="Nordborg M."/>
            <person name="Tomkins J."/>
            <person name="Borevitz J."/>
            <person name="Derieg N."/>
            <person name="Yan J."/>
            <person name="Mihaltcheva S."/>
            <person name="Hayes R.D."/>
            <person name="Rokhsar D."/>
        </authorList>
    </citation>
    <scope>NUCLEOTIDE SEQUENCE [LARGE SCALE GENOMIC DNA]</scope>
    <source>
        <strain evidence="2">cv. Goldsmith</strain>
    </source>
</reference>
<evidence type="ECO:0000313" key="1">
    <source>
        <dbReference type="EMBL" id="PIA29458.1"/>
    </source>
</evidence>